<dbReference type="PROSITE" id="PS00139">
    <property type="entry name" value="THIOL_PROTEASE_CYS"/>
    <property type="match status" value="1"/>
</dbReference>
<evidence type="ECO:0000256" key="2">
    <source>
        <dbReference type="ARBA" id="ARBA00023157"/>
    </source>
</evidence>
<dbReference type="InterPro" id="IPR038765">
    <property type="entry name" value="Papain-like_cys_pep_sf"/>
</dbReference>
<dbReference type="InterPro" id="IPR013201">
    <property type="entry name" value="Prot_inhib_I29"/>
</dbReference>
<evidence type="ECO:0000259" key="6">
    <source>
        <dbReference type="SMART" id="SM00848"/>
    </source>
</evidence>
<name>A0AAW2ZAW6_9EUKA</name>
<evidence type="ECO:0000313" key="7">
    <source>
        <dbReference type="EMBL" id="KAL0485826.1"/>
    </source>
</evidence>
<dbReference type="EMBL" id="JAOPGA020001171">
    <property type="protein sequence ID" value="KAL0485826.1"/>
    <property type="molecule type" value="Genomic_DNA"/>
</dbReference>
<sequence length="387" mass="42673">MRVLLVLLITVLATVAFAGRSRSSAAAQDAATLAKIKSLVHNLSRSEKIEVIVSLFNGAISEPMTTLPPASNKDTNADVDQKLRDAYHLFLIKYKKRYPEGEDMEARFALFVNTCREVDQHNKGVLEGKHTSIQEVNKFADMTPAEKRSMSASSIDDEPSSSESKQKPWNNHANATSLDWSLLGAVNPGLNQNPCGSCWTFASTSAVEGCLAISKQGLVQLSQQQLQDCYFKKNCKPGGGSVSKAMRIIQEQGVTTNQVYPYIHNTGKCRNNVKSVVKVGQILRANNEDELLNLVKRGPVAIALASRDLHKYKKGVITNTSFAKRPIDHAVLLVGFANNCDNTGRDCWIVRNSWGERWGEKGYFRVERGKNIFGISKGLVAVDCKRV</sequence>
<comment type="caution">
    <text evidence="7">The sequence shown here is derived from an EMBL/GenBank/DDBJ whole genome shotgun (WGS) entry which is preliminary data.</text>
</comment>
<evidence type="ECO:0000256" key="4">
    <source>
        <dbReference type="SAM" id="SignalP"/>
    </source>
</evidence>
<feature type="region of interest" description="Disordered" evidence="3">
    <location>
        <begin position="141"/>
        <end position="171"/>
    </location>
</feature>
<feature type="chain" id="PRO_5043890114" evidence="4">
    <location>
        <begin position="19"/>
        <end position="387"/>
    </location>
</feature>
<dbReference type="Pfam" id="PF08246">
    <property type="entry name" value="Inhibitor_I29"/>
    <property type="match status" value="1"/>
</dbReference>
<dbReference type="Gene3D" id="3.90.70.10">
    <property type="entry name" value="Cysteine proteinases"/>
    <property type="match status" value="1"/>
</dbReference>
<dbReference type="SUPFAM" id="SSF54001">
    <property type="entry name" value="Cysteine proteinases"/>
    <property type="match status" value="1"/>
</dbReference>
<dbReference type="InterPro" id="IPR025661">
    <property type="entry name" value="Pept_asp_AS"/>
</dbReference>
<keyword evidence="2" id="KW-1015">Disulfide bond</keyword>
<dbReference type="GO" id="GO:0008234">
    <property type="term" value="F:cysteine-type peptidase activity"/>
    <property type="evidence" value="ECO:0007669"/>
    <property type="project" value="InterPro"/>
</dbReference>
<feature type="signal peptide" evidence="4">
    <location>
        <begin position="1"/>
        <end position="18"/>
    </location>
</feature>
<dbReference type="Proteomes" id="UP001431209">
    <property type="component" value="Unassembled WGS sequence"/>
</dbReference>
<feature type="domain" description="Cathepsin propeptide inhibitor" evidence="6">
    <location>
        <begin position="87"/>
        <end position="147"/>
    </location>
</feature>
<dbReference type="SMART" id="SM00645">
    <property type="entry name" value="Pept_C1"/>
    <property type="match status" value="1"/>
</dbReference>
<accession>A0AAW2ZAW6</accession>
<dbReference type="PRINTS" id="PR00705">
    <property type="entry name" value="PAPAIN"/>
</dbReference>
<dbReference type="PANTHER" id="PTHR12411">
    <property type="entry name" value="CYSTEINE PROTEASE FAMILY C1-RELATED"/>
    <property type="match status" value="1"/>
</dbReference>
<dbReference type="GO" id="GO:0006508">
    <property type="term" value="P:proteolysis"/>
    <property type="evidence" value="ECO:0007669"/>
    <property type="project" value="InterPro"/>
</dbReference>
<dbReference type="InterPro" id="IPR025660">
    <property type="entry name" value="Pept_his_AS"/>
</dbReference>
<reference evidence="7 8" key="1">
    <citation type="submission" date="2024-03" db="EMBL/GenBank/DDBJ databases">
        <title>The Acrasis kona genome and developmental transcriptomes reveal deep origins of eukaryotic multicellular pathways.</title>
        <authorList>
            <person name="Sheikh S."/>
            <person name="Fu C.-J."/>
            <person name="Brown M.W."/>
            <person name="Baldauf S.L."/>
        </authorList>
    </citation>
    <scope>NUCLEOTIDE SEQUENCE [LARGE SCALE GENOMIC DNA]</scope>
    <source>
        <strain evidence="7 8">ATCC MYA-3509</strain>
    </source>
</reference>
<dbReference type="SMART" id="SM00848">
    <property type="entry name" value="Inhibitor_I29"/>
    <property type="match status" value="1"/>
</dbReference>
<dbReference type="AlphaFoldDB" id="A0AAW2ZAW6"/>
<dbReference type="InterPro" id="IPR013128">
    <property type="entry name" value="Peptidase_C1A"/>
</dbReference>
<gene>
    <name evidence="7" type="ORF">AKO1_004110</name>
</gene>
<evidence type="ECO:0000256" key="3">
    <source>
        <dbReference type="SAM" id="MobiDB-lite"/>
    </source>
</evidence>
<protein>
    <submittedName>
        <fullName evidence="7">Cathepsin H</fullName>
    </submittedName>
</protein>
<organism evidence="7 8">
    <name type="scientific">Acrasis kona</name>
    <dbReference type="NCBI Taxonomy" id="1008807"/>
    <lineage>
        <taxon>Eukaryota</taxon>
        <taxon>Discoba</taxon>
        <taxon>Heterolobosea</taxon>
        <taxon>Tetramitia</taxon>
        <taxon>Eutetramitia</taxon>
        <taxon>Acrasidae</taxon>
        <taxon>Acrasis</taxon>
    </lineage>
</organism>
<dbReference type="InterPro" id="IPR000668">
    <property type="entry name" value="Peptidase_C1A_C"/>
</dbReference>
<dbReference type="CDD" id="cd02248">
    <property type="entry name" value="Peptidase_C1A"/>
    <property type="match status" value="1"/>
</dbReference>
<proteinExistence type="inferred from homology"/>
<keyword evidence="8" id="KW-1185">Reference proteome</keyword>
<feature type="domain" description="Peptidase C1A papain C-terminal" evidence="5">
    <location>
        <begin position="174"/>
        <end position="383"/>
    </location>
</feature>
<dbReference type="PROSITE" id="PS00640">
    <property type="entry name" value="THIOL_PROTEASE_ASN"/>
    <property type="match status" value="1"/>
</dbReference>
<dbReference type="Pfam" id="PF00112">
    <property type="entry name" value="Peptidase_C1"/>
    <property type="match status" value="1"/>
</dbReference>
<keyword evidence="4" id="KW-0732">Signal</keyword>
<dbReference type="PROSITE" id="PS00639">
    <property type="entry name" value="THIOL_PROTEASE_HIS"/>
    <property type="match status" value="1"/>
</dbReference>
<evidence type="ECO:0000259" key="5">
    <source>
        <dbReference type="SMART" id="SM00645"/>
    </source>
</evidence>
<evidence type="ECO:0000313" key="8">
    <source>
        <dbReference type="Proteomes" id="UP001431209"/>
    </source>
</evidence>
<evidence type="ECO:0000256" key="1">
    <source>
        <dbReference type="ARBA" id="ARBA00008455"/>
    </source>
</evidence>
<dbReference type="InterPro" id="IPR000169">
    <property type="entry name" value="Pept_cys_AS"/>
</dbReference>
<comment type="similarity">
    <text evidence="1">Belongs to the peptidase C1 family.</text>
</comment>
<dbReference type="InterPro" id="IPR039417">
    <property type="entry name" value="Peptidase_C1A_papain-like"/>
</dbReference>